<organism evidence="10 11">
    <name type="scientific">Ferrimonas marina</name>
    <dbReference type="NCBI Taxonomy" id="299255"/>
    <lineage>
        <taxon>Bacteria</taxon>
        <taxon>Pseudomonadati</taxon>
        <taxon>Pseudomonadota</taxon>
        <taxon>Gammaproteobacteria</taxon>
        <taxon>Alteromonadales</taxon>
        <taxon>Ferrimonadaceae</taxon>
        <taxon>Ferrimonas</taxon>
    </lineage>
</organism>
<dbReference type="SUPFAM" id="SSF48695">
    <property type="entry name" value="Multiheme cytochromes"/>
    <property type="match status" value="1"/>
</dbReference>
<dbReference type="Proteomes" id="UP000184268">
    <property type="component" value="Unassembled WGS sequence"/>
</dbReference>
<comment type="subcellular location">
    <subcellularLocation>
        <location evidence="2">Periplasm</location>
    </subcellularLocation>
</comment>
<dbReference type="InterPro" id="IPR036280">
    <property type="entry name" value="Multihaem_cyt_sf"/>
</dbReference>
<feature type="signal peptide" evidence="8">
    <location>
        <begin position="1"/>
        <end position="21"/>
    </location>
</feature>
<proteinExistence type="predicted"/>
<reference evidence="10 11" key="1">
    <citation type="submission" date="2016-11" db="EMBL/GenBank/DDBJ databases">
        <authorList>
            <person name="Jaros S."/>
            <person name="Januszkiewicz K."/>
            <person name="Wedrychowicz H."/>
        </authorList>
    </citation>
    <scope>NUCLEOTIDE SEQUENCE [LARGE SCALE GENOMIC DNA]</scope>
    <source>
        <strain evidence="10 11">DSM 16917</strain>
    </source>
</reference>
<keyword evidence="8" id="KW-0732">Signal</keyword>
<dbReference type="GO" id="GO:0046872">
    <property type="term" value="F:metal ion binding"/>
    <property type="evidence" value="ECO:0007669"/>
    <property type="project" value="UniProtKB-KW"/>
</dbReference>
<evidence type="ECO:0000256" key="7">
    <source>
        <dbReference type="ARBA" id="ARBA00023004"/>
    </source>
</evidence>
<feature type="domain" description="Tetrahaem cytochrome" evidence="9">
    <location>
        <begin position="29"/>
        <end position="103"/>
    </location>
</feature>
<feature type="chain" id="PRO_5012183635" evidence="8">
    <location>
        <begin position="22"/>
        <end position="105"/>
    </location>
</feature>
<keyword evidence="7" id="KW-0408">Iron</keyword>
<keyword evidence="5" id="KW-0479">Metal-binding</keyword>
<protein>
    <submittedName>
        <fullName evidence="10">Cytochrome c3</fullName>
    </submittedName>
</protein>
<evidence type="ECO:0000256" key="3">
    <source>
        <dbReference type="ARBA" id="ARBA00022448"/>
    </source>
</evidence>
<evidence type="ECO:0000259" key="9">
    <source>
        <dbReference type="Pfam" id="PF14537"/>
    </source>
</evidence>
<evidence type="ECO:0000256" key="4">
    <source>
        <dbReference type="ARBA" id="ARBA00022617"/>
    </source>
</evidence>
<keyword evidence="11" id="KW-1185">Reference proteome</keyword>
<keyword evidence="6" id="KW-0249">Electron transport</keyword>
<evidence type="ECO:0000256" key="6">
    <source>
        <dbReference type="ARBA" id="ARBA00022982"/>
    </source>
</evidence>
<dbReference type="AlphaFoldDB" id="A0A1M5R9R5"/>
<evidence type="ECO:0000256" key="8">
    <source>
        <dbReference type="SAM" id="SignalP"/>
    </source>
</evidence>
<evidence type="ECO:0000256" key="1">
    <source>
        <dbReference type="ARBA" id="ARBA00001926"/>
    </source>
</evidence>
<keyword evidence="3" id="KW-0813">Transport</keyword>
<dbReference type="STRING" id="299255.SAMN02745129_1531"/>
<gene>
    <name evidence="10" type="ORF">SAMN02745129_1531</name>
</gene>
<dbReference type="Pfam" id="PF14537">
    <property type="entry name" value="Cytochrom_c3_2"/>
    <property type="match status" value="1"/>
</dbReference>
<evidence type="ECO:0000313" key="10">
    <source>
        <dbReference type="EMBL" id="SHH22766.1"/>
    </source>
</evidence>
<keyword evidence="4" id="KW-0349">Heme</keyword>
<name>A0A1M5R9R5_9GAMM</name>
<dbReference type="GO" id="GO:0042597">
    <property type="term" value="C:periplasmic space"/>
    <property type="evidence" value="ECO:0007669"/>
    <property type="project" value="UniProtKB-SubCell"/>
</dbReference>
<dbReference type="RefSeq" id="WP_306305288.1">
    <property type="nucleotide sequence ID" value="NZ_FQXG01000002.1"/>
</dbReference>
<evidence type="ECO:0000256" key="5">
    <source>
        <dbReference type="ARBA" id="ARBA00022723"/>
    </source>
</evidence>
<accession>A0A1M5R9R5</accession>
<evidence type="ECO:0000256" key="2">
    <source>
        <dbReference type="ARBA" id="ARBA00004418"/>
    </source>
</evidence>
<dbReference type="EMBL" id="FQXG01000002">
    <property type="protein sequence ID" value="SHH22766.1"/>
    <property type="molecule type" value="Genomic_DNA"/>
</dbReference>
<comment type="cofactor">
    <cofactor evidence="1">
        <name>heme c</name>
        <dbReference type="ChEBI" id="CHEBI:61717"/>
    </cofactor>
</comment>
<dbReference type="Gene3D" id="1.10.1130.10">
    <property type="entry name" value="Flavocytochrome C3, Chain A"/>
    <property type="match status" value="1"/>
</dbReference>
<sequence length="105" mass="10798">MMKRWLMVLLLGLGMAAGAQAADVLADIHADMAGCESCHADGEPSSDGAYENETCVGCHGGMTEIEGDQHAAHDGMLVCSDCHAVHEHTAAADASGACADCHDDK</sequence>
<evidence type="ECO:0000313" key="11">
    <source>
        <dbReference type="Proteomes" id="UP000184268"/>
    </source>
</evidence>
<dbReference type="InterPro" id="IPR012286">
    <property type="entry name" value="Tetrahaem_cytochrome"/>
</dbReference>